<name>A0ABP8J901_9ACTN</name>
<reference evidence="4" key="1">
    <citation type="journal article" date="2019" name="Int. J. Syst. Evol. Microbiol.">
        <title>The Global Catalogue of Microorganisms (GCM) 10K type strain sequencing project: providing services to taxonomists for standard genome sequencing and annotation.</title>
        <authorList>
            <consortium name="The Broad Institute Genomics Platform"/>
            <consortium name="The Broad Institute Genome Sequencing Center for Infectious Disease"/>
            <person name="Wu L."/>
            <person name="Ma J."/>
        </authorList>
    </citation>
    <scope>NUCLEOTIDE SEQUENCE [LARGE SCALE GENOMIC DNA]</scope>
    <source>
        <strain evidence="4">JCM 17688</strain>
    </source>
</reference>
<feature type="domain" description="AAA+ ATPase" evidence="2">
    <location>
        <begin position="35"/>
        <end position="185"/>
    </location>
</feature>
<dbReference type="Pfam" id="PF00485">
    <property type="entry name" value="PRK"/>
    <property type="match status" value="1"/>
</dbReference>
<dbReference type="SMART" id="SM00382">
    <property type="entry name" value="AAA"/>
    <property type="match status" value="1"/>
</dbReference>
<keyword evidence="3" id="KW-0808">Transferase</keyword>
<evidence type="ECO:0000313" key="4">
    <source>
        <dbReference type="Proteomes" id="UP001500635"/>
    </source>
</evidence>
<dbReference type="SUPFAM" id="SSF52540">
    <property type="entry name" value="P-loop containing nucleoside triphosphate hydrolases"/>
    <property type="match status" value="1"/>
</dbReference>
<sequence>MIGQPRTASAHPTGPSPTTVDELVQRARSLATANGRRILGIVGAPGAGKSTICAVLTRELGDQSVLVGMDGFHLADDELRRLGRRDRKGAPDTFDVGGYAALLERLRGQTSDVVYAPEFDRSLEASIGGAVAVRRDTPLVITEGNYLLYDRCGWDAIAGHLDEVWFLDVPADERRRRLVHRRRSHGDSLDQAEAWVCRVDEVNAAVVDGTRERADLIVHIDPSPSATDSIPTASADEGAVQ</sequence>
<dbReference type="RefSeq" id="WP_344992080.1">
    <property type="nucleotide sequence ID" value="NZ_BAABFR010000011.1"/>
</dbReference>
<dbReference type="GO" id="GO:0016301">
    <property type="term" value="F:kinase activity"/>
    <property type="evidence" value="ECO:0007669"/>
    <property type="project" value="UniProtKB-KW"/>
</dbReference>
<evidence type="ECO:0000259" key="2">
    <source>
        <dbReference type="SMART" id="SM00382"/>
    </source>
</evidence>
<dbReference type="InterPro" id="IPR003593">
    <property type="entry name" value="AAA+_ATPase"/>
</dbReference>
<gene>
    <name evidence="3" type="ORF">GCM10023147_11150</name>
</gene>
<evidence type="ECO:0000256" key="1">
    <source>
        <dbReference type="SAM" id="MobiDB-lite"/>
    </source>
</evidence>
<dbReference type="EMBL" id="BAABFR010000011">
    <property type="protein sequence ID" value="GAA4387105.1"/>
    <property type="molecule type" value="Genomic_DNA"/>
</dbReference>
<keyword evidence="3" id="KW-0418">Kinase</keyword>
<dbReference type="InterPro" id="IPR027417">
    <property type="entry name" value="P-loop_NTPase"/>
</dbReference>
<proteinExistence type="predicted"/>
<accession>A0ABP8J901</accession>
<feature type="region of interest" description="Disordered" evidence="1">
    <location>
        <begin position="221"/>
        <end position="241"/>
    </location>
</feature>
<organism evidence="3 4">
    <name type="scientific">Tsukamurella soli</name>
    <dbReference type="NCBI Taxonomy" id="644556"/>
    <lineage>
        <taxon>Bacteria</taxon>
        <taxon>Bacillati</taxon>
        <taxon>Actinomycetota</taxon>
        <taxon>Actinomycetes</taxon>
        <taxon>Mycobacteriales</taxon>
        <taxon>Tsukamurellaceae</taxon>
        <taxon>Tsukamurella</taxon>
    </lineage>
</organism>
<protein>
    <submittedName>
        <fullName evidence="3">Nucleoside/nucleotide kinase family protein</fullName>
    </submittedName>
</protein>
<evidence type="ECO:0000313" key="3">
    <source>
        <dbReference type="EMBL" id="GAA4387105.1"/>
    </source>
</evidence>
<dbReference type="Proteomes" id="UP001500635">
    <property type="component" value="Unassembled WGS sequence"/>
</dbReference>
<comment type="caution">
    <text evidence="3">The sequence shown here is derived from an EMBL/GenBank/DDBJ whole genome shotgun (WGS) entry which is preliminary data.</text>
</comment>
<dbReference type="Gene3D" id="3.40.50.300">
    <property type="entry name" value="P-loop containing nucleotide triphosphate hydrolases"/>
    <property type="match status" value="1"/>
</dbReference>
<dbReference type="NCBIfam" id="NF006743">
    <property type="entry name" value="PRK09270.1-2"/>
    <property type="match status" value="1"/>
</dbReference>
<dbReference type="InterPro" id="IPR006083">
    <property type="entry name" value="PRK/URK"/>
</dbReference>
<keyword evidence="4" id="KW-1185">Reference proteome</keyword>
<dbReference type="PANTHER" id="PTHR10285">
    <property type="entry name" value="URIDINE KINASE"/>
    <property type="match status" value="1"/>
</dbReference>